<name>Q98S66_GUITH</name>
<dbReference type="AlphaFoldDB" id="Q98S66"/>
<dbReference type="InterPro" id="IPR039204">
    <property type="entry name" value="MRS2-like"/>
</dbReference>
<dbReference type="PANTHER" id="PTHR13890:SF0">
    <property type="entry name" value="MAGNESIUM TRANSPORTER MRS2 HOMOLOG, MITOCHONDRIAL"/>
    <property type="match status" value="1"/>
</dbReference>
<keyword evidence="8 9" id="KW-0472">Membrane</keyword>
<comment type="similarity">
    <text evidence="9">Belongs to the CorA metal ion transporter (MIT) (TC 1.A.35) family.</text>
</comment>
<dbReference type="GO" id="GO:0005743">
    <property type="term" value="C:mitochondrial inner membrane"/>
    <property type="evidence" value="ECO:0007669"/>
    <property type="project" value="UniProtKB-SubCell"/>
</dbReference>
<evidence type="ECO:0000256" key="8">
    <source>
        <dbReference type="ARBA" id="ARBA00023136"/>
    </source>
</evidence>
<gene>
    <name evidence="10" type="primary">mrs2</name>
</gene>
<feature type="transmembrane region" description="Helical" evidence="9">
    <location>
        <begin position="314"/>
        <end position="339"/>
    </location>
</feature>
<dbReference type="Pfam" id="PF22099">
    <property type="entry name" value="MRS2-like"/>
    <property type="match status" value="1"/>
</dbReference>
<evidence type="ECO:0000256" key="2">
    <source>
        <dbReference type="ARBA" id="ARBA00022448"/>
    </source>
</evidence>
<proteinExistence type="inferred from homology"/>
<keyword evidence="4 9" id="KW-0460">Magnesium</keyword>
<keyword evidence="9" id="KW-0496">Mitochondrion</keyword>
<evidence type="ECO:0000256" key="1">
    <source>
        <dbReference type="ARBA" id="ARBA00004141"/>
    </source>
</evidence>
<dbReference type="GO" id="GO:0015095">
    <property type="term" value="F:magnesium ion transmembrane transporter activity"/>
    <property type="evidence" value="ECO:0007669"/>
    <property type="project" value="TreeGrafter"/>
</dbReference>
<keyword evidence="6 9" id="KW-1133">Transmembrane helix</keyword>
<evidence type="ECO:0000256" key="4">
    <source>
        <dbReference type="ARBA" id="ARBA00022842"/>
    </source>
</evidence>
<feature type="transmembrane region" description="Helical" evidence="9">
    <location>
        <begin position="351"/>
        <end position="371"/>
    </location>
</feature>
<keyword evidence="7 9" id="KW-0406">Ion transport</keyword>
<protein>
    <recommendedName>
        <fullName evidence="9">Magnesium transporter</fullName>
    </recommendedName>
</protein>
<geneLocation type="nucleomorph" evidence="10"/>
<keyword evidence="10" id="KW-0542">Nucleomorph</keyword>
<accession>Q98S66</accession>
<keyword evidence="5" id="KW-0809">Transit peptide</keyword>
<dbReference type="PIR" id="H90127">
    <property type="entry name" value="H90127"/>
</dbReference>
<evidence type="ECO:0000256" key="7">
    <source>
        <dbReference type="ARBA" id="ARBA00023065"/>
    </source>
</evidence>
<keyword evidence="9" id="KW-0999">Mitochondrion inner membrane</keyword>
<evidence type="ECO:0000256" key="3">
    <source>
        <dbReference type="ARBA" id="ARBA00022692"/>
    </source>
</evidence>
<dbReference type="GeneID" id="857188"/>
<evidence type="ECO:0000313" key="10">
    <source>
        <dbReference type="EMBL" id="AAK39715.1"/>
    </source>
</evidence>
<evidence type="ECO:0000256" key="9">
    <source>
        <dbReference type="RuleBase" id="RU366042"/>
    </source>
</evidence>
<dbReference type="Proteomes" id="UP000242167">
    <property type="component" value="Nucleomorph 3"/>
</dbReference>
<dbReference type="Gene3D" id="2.40.128.330">
    <property type="match status" value="1"/>
</dbReference>
<comment type="subcellular location">
    <subcellularLocation>
        <location evidence="1">Membrane</location>
        <topology evidence="1">Multi-pass membrane protein</topology>
    </subcellularLocation>
    <subcellularLocation>
        <location evidence="9">Mitochondrion inner membrane</location>
        <topology evidence="9">Multi-pass membrane protein</topology>
    </subcellularLocation>
</comment>
<dbReference type="EMBL" id="AF083031">
    <property type="protein sequence ID" value="AAK39715.1"/>
    <property type="molecule type" value="Genomic_DNA"/>
</dbReference>
<evidence type="ECO:0000256" key="6">
    <source>
        <dbReference type="ARBA" id="ARBA00022989"/>
    </source>
</evidence>
<dbReference type="Gene3D" id="1.20.58.340">
    <property type="entry name" value="Magnesium transport protein CorA, transmembrane region"/>
    <property type="match status" value="1"/>
</dbReference>
<dbReference type="CDD" id="cd12823">
    <property type="entry name" value="Mrs2_Mfm1p-like"/>
    <property type="match status" value="1"/>
</dbReference>
<organism evidence="10 11">
    <name type="scientific">Guillardia theta</name>
    <name type="common">Cryptophyte</name>
    <name type="synonym">Cryptomonas phi</name>
    <dbReference type="NCBI Taxonomy" id="55529"/>
    <lineage>
        <taxon>Eukaryota</taxon>
        <taxon>Cryptophyceae</taxon>
        <taxon>Pyrenomonadales</taxon>
        <taxon>Geminigeraceae</taxon>
        <taxon>Guillardia</taxon>
    </lineage>
</organism>
<sequence length="382" mass="44914">MSKNDFQITRMNDLVCIEFNSNGISRLRKISRKKIITESRTFPKNYFQKLFDLYFEYSYAKEFKKFPINLINEKDKRQIKKFLDDSIQLRDIRQVDPYFESKPTFWIRNNAILLSLEQIRAIVLFNKLFLFDPDNPKVQRAGKIISEKLEKFQEDSVEDRKTPFEFKALEGIFVNICMNLEKDFSYLEPTILENLDDLPTKLTSRMLEELRSFKQRLSQFSIRSQEVQRILQETLENENNLPNHYLSINNNNKKIKLKTTSDYYAIEIISEGFLQVVEHLTHRAELLDNAIDDTEDLVNIRLDTIRNKILFVELSLNIVSLTLSAGGLVAGLMGMNLGIPIFKEENSSTTFFILVSFLIIFSSLTLYLWLLNWCRIKGLYSI</sequence>
<evidence type="ECO:0000313" key="11">
    <source>
        <dbReference type="Proteomes" id="UP000242167"/>
    </source>
</evidence>
<reference evidence="10 11" key="1">
    <citation type="journal article" date="2001" name="Nature">
        <title>The highly reduced genome of an enslaved algal nucleus.</title>
        <authorList>
            <person name="Douglas S."/>
            <person name="Zauner S."/>
            <person name="Fraunholz M."/>
            <person name="Beaton M."/>
            <person name="Penny S."/>
            <person name="Deng L."/>
            <person name="Wu X."/>
            <person name="Reith M."/>
            <person name="Cavalier-Smith T."/>
            <person name="Maier U."/>
        </authorList>
    </citation>
    <scope>NUCLEOTIDE SEQUENCE [LARGE SCALE GENOMIC DNA]</scope>
</reference>
<dbReference type="RefSeq" id="XP_001713406.1">
    <property type="nucleotide sequence ID" value="XM_001713354.1"/>
</dbReference>
<keyword evidence="3 9" id="KW-0812">Transmembrane</keyword>
<keyword evidence="2 9" id="KW-0813">Transport</keyword>
<dbReference type="PANTHER" id="PTHR13890">
    <property type="entry name" value="RNA SPLICING PROTEIN MRS2, MITOCHONDRIAL"/>
    <property type="match status" value="1"/>
</dbReference>
<evidence type="ECO:0000256" key="5">
    <source>
        <dbReference type="ARBA" id="ARBA00022946"/>
    </source>
</evidence>